<protein>
    <submittedName>
        <fullName evidence="2">Uncharacterized protein</fullName>
    </submittedName>
</protein>
<dbReference type="Proteomes" id="UP000831785">
    <property type="component" value="Chromosome"/>
</dbReference>
<dbReference type="RefSeq" id="WP_244716666.1">
    <property type="nucleotide sequence ID" value="NZ_CP095049.1"/>
</dbReference>
<evidence type="ECO:0000256" key="1">
    <source>
        <dbReference type="SAM" id="MobiDB-lite"/>
    </source>
</evidence>
<evidence type="ECO:0000313" key="3">
    <source>
        <dbReference type="Proteomes" id="UP000831785"/>
    </source>
</evidence>
<keyword evidence="3" id="KW-1185">Reference proteome</keyword>
<feature type="region of interest" description="Disordered" evidence="1">
    <location>
        <begin position="32"/>
        <end position="59"/>
    </location>
</feature>
<proteinExistence type="predicted"/>
<evidence type="ECO:0000313" key="2">
    <source>
        <dbReference type="EMBL" id="UOQ52564.1"/>
    </source>
</evidence>
<feature type="compositionally biased region" description="Basic and acidic residues" evidence="1">
    <location>
        <begin position="44"/>
        <end position="59"/>
    </location>
</feature>
<accession>A0ABY4F7Y7</accession>
<dbReference type="EMBL" id="CP095049">
    <property type="protein sequence ID" value="UOQ52564.1"/>
    <property type="molecule type" value="Genomic_DNA"/>
</dbReference>
<reference evidence="2 3" key="1">
    <citation type="submission" date="2022-04" db="EMBL/GenBank/DDBJ databases">
        <title>Hymenobacter sp. isolated from the air.</title>
        <authorList>
            <person name="Won M."/>
            <person name="Lee C.-M."/>
            <person name="Woen H.-Y."/>
            <person name="Kwon S.-W."/>
        </authorList>
    </citation>
    <scope>NUCLEOTIDE SEQUENCE [LARGE SCALE GENOMIC DNA]</scope>
    <source>
        <strain evidence="3">5116 S-27</strain>
    </source>
</reference>
<organism evidence="2 3">
    <name type="scientific">Hymenobacter cellulosivorans</name>
    <dbReference type="NCBI Taxonomy" id="2932249"/>
    <lineage>
        <taxon>Bacteria</taxon>
        <taxon>Pseudomonadati</taxon>
        <taxon>Bacteroidota</taxon>
        <taxon>Cytophagia</taxon>
        <taxon>Cytophagales</taxon>
        <taxon>Hymenobacteraceae</taxon>
        <taxon>Hymenobacter</taxon>
    </lineage>
</organism>
<gene>
    <name evidence="2" type="ORF">MUN80_22785</name>
</gene>
<name>A0ABY4F7Y7_9BACT</name>
<sequence>MCVGFQAKALTVAGHLAPRIIDKVMEKLIYPSQLDPKRPSRNPETSDLHERSSDEGWFR</sequence>